<feature type="chain" id="PRO_5045220959" evidence="1">
    <location>
        <begin position="29"/>
        <end position="372"/>
    </location>
</feature>
<feature type="signal peptide" evidence="1">
    <location>
        <begin position="1"/>
        <end position="28"/>
    </location>
</feature>
<evidence type="ECO:0000256" key="1">
    <source>
        <dbReference type="SAM" id="SignalP"/>
    </source>
</evidence>
<evidence type="ECO:0000313" key="4">
    <source>
        <dbReference type="Proteomes" id="UP001596200"/>
    </source>
</evidence>
<dbReference type="Gene3D" id="3.40.710.10">
    <property type="entry name" value="DD-peptidase/beta-lactamase superfamily"/>
    <property type="match status" value="1"/>
</dbReference>
<dbReference type="EMBL" id="JBHSPU010000014">
    <property type="protein sequence ID" value="MFC5914654.1"/>
    <property type="molecule type" value="Genomic_DNA"/>
</dbReference>
<dbReference type="InterPro" id="IPR012338">
    <property type="entry name" value="Beta-lactam/transpept-like"/>
</dbReference>
<dbReference type="PANTHER" id="PTHR46825">
    <property type="entry name" value="D-ALANYL-D-ALANINE-CARBOXYPEPTIDASE/ENDOPEPTIDASE AMPH"/>
    <property type="match status" value="1"/>
</dbReference>
<dbReference type="PROSITE" id="PS00146">
    <property type="entry name" value="BETA_LACTAMASE_A"/>
    <property type="match status" value="1"/>
</dbReference>
<reference evidence="4" key="1">
    <citation type="journal article" date="2019" name="Int. J. Syst. Evol. Microbiol.">
        <title>The Global Catalogue of Microorganisms (GCM) 10K type strain sequencing project: providing services to taxonomists for standard genome sequencing and annotation.</title>
        <authorList>
            <consortium name="The Broad Institute Genomics Platform"/>
            <consortium name="The Broad Institute Genome Sequencing Center for Infectious Disease"/>
            <person name="Wu L."/>
            <person name="Ma J."/>
        </authorList>
    </citation>
    <scope>NUCLEOTIDE SEQUENCE [LARGE SCALE GENOMIC DNA]</scope>
    <source>
        <strain evidence="4">JCM 4147</strain>
    </source>
</reference>
<dbReference type="PANTHER" id="PTHR46825:SF7">
    <property type="entry name" value="D-ALANYL-D-ALANINE CARBOXYPEPTIDASE"/>
    <property type="match status" value="1"/>
</dbReference>
<dbReference type="PROSITE" id="PS51318">
    <property type="entry name" value="TAT"/>
    <property type="match status" value="1"/>
</dbReference>
<dbReference type="InterPro" id="IPR050491">
    <property type="entry name" value="AmpC-like"/>
</dbReference>
<dbReference type="GO" id="GO:0016787">
    <property type="term" value="F:hydrolase activity"/>
    <property type="evidence" value="ECO:0007669"/>
    <property type="project" value="UniProtKB-KW"/>
</dbReference>
<dbReference type="Proteomes" id="UP001596200">
    <property type="component" value="Unassembled WGS sequence"/>
</dbReference>
<dbReference type="EC" id="3.-.-.-" evidence="3"/>
<dbReference type="InterPro" id="IPR001466">
    <property type="entry name" value="Beta-lactam-related"/>
</dbReference>
<evidence type="ECO:0000313" key="3">
    <source>
        <dbReference type="EMBL" id="MFC5914654.1"/>
    </source>
</evidence>
<keyword evidence="1" id="KW-0732">Signal</keyword>
<keyword evidence="4" id="KW-1185">Reference proteome</keyword>
<comment type="caution">
    <text evidence="3">The sequence shown here is derived from an EMBL/GenBank/DDBJ whole genome shotgun (WGS) entry which is preliminary data.</text>
</comment>
<dbReference type="RefSeq" id="WP_344508334.1">
    <property type="nucleotide sequence ID" value="NZ_BAAATU010000006.1"/>
</dbReference>
<gene>
    <name evidence="3" type="ORF">ACFP1B_14600</name>
</gene>
<name>A0ABW1GII4_9ACTN</name>
<accession>A0ABW1GII4</accession>
<dbReference type="InterPro" id="IPR006311">
    <property type="entry name" value="TAT_signal"/>
</dbReference>
<keyword evidence="3" id="KW-0378">Hydrolase</keyword>
<evidence type="ECO:0000259" key="2">
    <source>
        <dbReference type="Pfam" id="PF00144"/>
    </source>
</evidence>
<organism evidence="3 4">
    <name type="scientific">Streptomyces pulveraceus</name>
    <dbReference type="NCBI Taxonomy" id="68258"/>
    <lineage>
        <taxon>Bacteria</taxon>
        <taxon>Bacillati</taxon>
        <taxon>Actinomycetota</taxon>
        <taxon>Actinomycetes</taxon>
        <taxon>Kitasatosporales</taxon>
        <taxon>Streptomycetaceae</taxon>
        <taxon>Streptomyces</taxon>
    </lineage>
</organism>
<feature type="domain" description="Beta-lactamase-related" evidence="2">
    <location>
        <begin position="89"/>
        <end position="339"/>
    </location>
</feature>
<proteinExistence type="predicted"/>
<dbReference type="InterPro" id="IPR023650">
    <property type="entry name" value="Beta-lactam_class-A_AS"/>
</dbReference>
<dbReference type="SUPFAM" id="SSF56601">
    <property type="entry name" value="beta-lactamase/transpeptidase-like"/>
    <property type="match status" value="1"/>
</dbReference>
<dbReference type="Pfam" id="PF00144">
    <property type="entry name" value="Beta-lactamase"/>
    <property type="match status" value="1"/>
</dbReference>
<protein>
    <submittedName>
        <fullName evidence="3">Serine hydrolase domain-containing protein</fullName>
        <ecNumber evidence="3">3.-.-.-</ecNumber>
    </submittedName>
</protein>
<sequence length="372" mass="38654">MTTRPRALRRRTITAVALAALTSGLATAPAATATAMPRTVTAADSSRDSTGARDPAAVRALLAALPDGVTDAALVRVAGRGMRTPFTGTAGPVAADARFPVGSVTKVFTDAVVLRLVAEHRIGIDETVRPHLPGLIPAAYGDLTVRQLLDHTSDLPRPVQVPLGPRGVVAASFDADAAARPGHIPAPGGVQQYNGLNSFVAGLLVEEVTGRSFVHELDRRILRPLSLRHTALSEDPTIAWAWAEGGLSSTAADLDAFLKTLLDGRLLPPAQQKHLFEVPAVPSARDNTSCPTSAACFGAGGLMGIELNGTEVWGKTGSSGGWTSGIFASADHRLRTVYALRPDALATPPQQRARVESVVGAALTTKGPLPGR</sequence>